<dbReference type="Gene3D" id="1.20.120.1630">
    <property type="match status" value="1"/>
</dbReference>
<dbReference type="EMBL" id="VWPH01000004">
    <property type="protein sequence ID" value="KAA5835280.1"/>
    <property type="molecule type" value="Genomic_DNA"/>
</dbReference>
<dbReference type="GO" id="GO:0032259">
    <property type="term" value="P:methylation"/>
    <property type="evidence" value="ECO:0007669"/>
    <property type="project" value="UniProtKB-KW"/>
</dbReference>
<gene>
    <name evidence="5" type="ORF">F1721_09545</name>
</gene>
<evidence type="ECO:0000256" key="3">
    <source>
        <dbReference type="ARBA" id="ARBA00022989"/>
    </source>
</evidence>
<sequence>MVTAQRLLAEKYQLEHATLQIETAEAATRCPQLSWGTSLVTTGSFGLVRNPIFTAMIAAVAGLSLMVPNWLQLLGFACLVAAVEIQVRLVEEPHLARIHGAAYAAYAARVGRFLPGIGRAAVVRAGRRCSAATSAG</sequence>
<protein>
    <submittedName>
        <fullName evidence="5">Isoprenylcysteine carboxylmethyltransferase family protein</fullName>
    </submittedName>
</protein>
<evidence type="ECO:0000313" key="5">
    <source>
        <dbReference type="EMBL" id="KAA5835280.1"/>
    </source>
</evidence>
<dbReference type="Pfam" id="PF04191">
    <property type="entry name" value="PEMT"/>
    <property type="match status" value="1"/>
</dbReference>
<keyword evidence="6" id="KW-1185">Reference proteome</keyword>
<keyword evidence="3" id="KW-1133">Transmembrane helix</keyword>
<comment type="caution">
    <text evidence="5">The sequence shown here is derived from an EMBL/GenBank/DDBJ whole genome shotgun (WGS) entry which is preliminary data.</text>
</comment>
<dbReference type="InterPro" id="IPR007318">
    <property type="entry name" value="Phopholipid_MeTrfase"/>
</dbReference>
<evidence type="ECO:0000256" key="1">
    <source>
        <dbReference type="ARBA" id="ARBA00004127"/>
    </source>
</evidence>
<keyword evidence="2" id="KW-0812">Transmembrane</keyword>
<evidence type="ECO:0000256" key="4">
    <source>
        <dbReference type="ARBA" id="ARBA00023136"/>
    </source>
</evidence>
<dbReference type="Proteomes" id="UP000323946">
    <property type="component" value="Unassembled WGS sequence"/>
</dbReference>
<keyword evidence="5" id="KW-0489">Methyltransferase</keyword>
<dbReference type="GO" id="GO:0008168">
    <property type="term" value="F:methyltransferase activity"/>
    <property type="evidence" value="ECO:0007669"/>
    <property type="project" value="UniProtKB-KW"/>
</dbReference>
<proteinExistence type="predicted"/>
<dbReference type="InterPro" id="IPR052527">
    <property type="entry name" value="Metal_cation-efflux_comp"/>
</dbReference>
<dbReference type="GO" id="GO:0012505">
    <property type="term" value="C:endomembrane system"/>
    <property type="evidence" value="ECO:0007669"/>
    <property type="project" value="UniProtKB-SubCell"/>
</dbReference>
<dbReference type="AlphaFoldDB" id="A0A5M7C1G6"/>
<keyword evidence="4" id="KW-0472">Membrane</keyword>
<comment type="subcellular location">
    <subcellularLocation>
        <location evidence="1">Endomembrane system</location>
        <topology evidence="1">Multi-pass membrane protein</topology>
    </subcellularLocation>
</comment>
<dbReference type="OrthoDB" id="941586at2"/>
<name>A0A5M7C1G6_SACHI</name>
<keyword evidence="5" id="KW-0808">Transferase</keyword>
<dbReference type="PANTHER" id="PTHR43847">
    <property type="entry name" value="BLL3993 PROTEIN"/>
    <property type="match status" value="1"/>
</dbReference>
<accession>A0A5M7C1G6</accession>
<dbReference type="PANTHER" id="PTHR43847:SF1">
    <property type="entry name" value="BLL3993 PROTEIN"/>
    <property type="match status" value="1"/>
</dbReference>
<organism evidence="5 6">
    <name type="scientific">Saccharopolyspora hirsuta</name>
    <dbReference type="NCBI Taxonomy" id="1837"/>
    <lineage>
        <taxon>Bacteria</taxon>
        <taxon>Bacillati</taxon>
        <taxon>Actinomycetota</taxon>
        <taxon>Actinomycetes</taxon>
        <taxon>Pseudonocardiales</taxon>
        <taxon>Pseudonocardiaceae</taxon>
        <taxon>Saccharopolyspora</taxon>
    </lineage>
</organism>
<evidence type="ECO:0000256" key="2">
    <source>
        <dbReference type="ARBA" id="ARBA00022692"/>
    </source>
</evidence>
<reference evidence="5 6" key="1">
    <citation type="submission" date="2019-09" db="EMBL/GenBank/DDBJ databases">
        <title>Draft genome sequence of the thermophilic Saccharopolyspora hirsuta VKM Ac-666T.</title>
        <authorList>
            <person name="Lobastova T.G."/>
            <person name="Fokina V."/>
            <person name="Bragin E.Y."/>
            <person name="Shtratnikova V.Y."/>
            <person name="Starodumova I.P."/>
            <person name="Tarlachkov S.V."/>
            <person name="Donova M.V."/>
        </authorList>
    </citation>
    <scope>NUCLEOTIDE SEQUENCE [LARGE SCALE GENOMIC DNA]</scope>
    <source>
        <strain evidence="5 6">VKM Ac-666</strain>
    </source>
</reference>
<evidence type="ECO:0000313" key="6">
    <source>
        <dbReference type="Proteomes" id="UP000323946"/>
    </source>
</evidence>